<feature type="signal peptide" evidence="1">
    <location>
        <begin position="1"/>
        <end position="21"/>
    </location>
</feature>
<reference evidence="5" key="1">
    <citation type="journal article" date="2019" name="Int. J. Syst. Evol. Microbiol.">
        <title>The Global Catalogue of Microorganisms (GCM) 10K type strain sequencing project: providing services to taxonomists for standard genome sequencing and annotation.</title>
        <authorList>
            <consortium name="The Broad Institute Genomics Platform"/>
            <consortium name="The Broad Institute Genome Sequencing Center for Infectious Disease"/>
            <person name="Wu L."/>
            <person name="Ma J."/>
        </authorList>
    </citation>
    <scope>NUCLEOTIDE SEQUENCE [LARGE SCALE GENOMIC DNA]</scope>
    <source>
        <strain evidence="5">JCM 17919</strain>
    </source>
</reference>
<evidence type="ECO:0000256" key="1">
    <source>
        <dbReference type="SAM" id="SignalP"/>
    </source>
</evidence>
<proteinExistence type="predicted"/>
<dbReference type="PANTHER" id="PTHR21666">
    <property type="entry name" value="PEPTIDASE-RELATED"/>
    <property type="match status" value="1"/>
</dbReference>
<dbReference type="Pfam" id="PF01551">
    <property type="entry name" value="Peptidase_M23"/>
    <property type="match status" value="1"/>
</dbReference>
<dbReference type="InterPro" id="IPR011055">
    <property type="entry name" value="Dup_hybrid_motif"/>
</dbReference>
<keyword evidence="1" id="KW-0732">Signal</keyword>
<comment type="caution">
    <text evidence="4">The sequence shown here is derived from an EMBL/GenBank/DDBJ whole genome shotgun (WGS) entry which is preliminary data.</text>
</comment>
<dbReference type="InterPro" id="IPR024981">
    <property type="entry name" value="DUF3887"/>
</dbReference>
<evidence type="ECO:0000259" key="3">
    <source>
        <dbReference type="Pfam" id="PF13026"/>
    </source>
</evidence>
<evidence type="ECO:0000313" key="5">
    <source>
        <dbReference type="Proteomes" id="UP001501725"/>
    </source>
</evidence>
<dbReference type="Proteomes" id="UP001501725">
    <property type="component" value="Unassembled WGS sequence"/>
</dbReference>
<dbReference type="Pfam" id="PF13026">
    <property type="entry name" value="DUF3887"/>
    <property type="match status" value="1"/>
</dbReference>
<dbReference type="PANTHER" id="PTHR21666:SF285">
    <property type="entry name" value="M23 FAMILY METALLOPEPTIDASE"/>
    <property type="match status" value="1"/>
</dbReference>
<name>A0ABP8GHQ6_9BACT</name>
<dbReference type="SUPFAM" id="SSF51261">
    <property type="entry name" value="Duplicated hybrid motif"/>
    <property type="match status" value="1"/>
</dbReference>
<dbReference type="Gene3D" id="2.70.70.10">
    <property type="entry name" value="Glucose Permease (Domain IIA)"/>
    <property type="match status" value="1"/>
</dbReference>
<organism evidence="4 5">
    <name type="scientific">Flaviaesturariibacter amylovorans</name>
    <dbReference type="NCBI Taxonomy" id="1084520"/>
    <lineage>
        <taxon>Bacteria</taxon>
        <taxon>Pseudomonadati</taxon>
        <taxon>Bacteroidota</taxon>
        <taxon>Chitinophagia</taxon>
        <taxon>Chitinophagales</taxon>
        <taxon>Chitinophagaceae</taxon>
        <taxon>Flaviaestuariibacter</taxon>
    </lineage>
</organism>
<evidence type="ECO:0000313" key="4">
    <source>
        <dbReference type="EMBL" id="GAA4324449.1"/>
    </source>
</evidence>
<feature type="domain" description="M23ase beta-sheet core" evidence="2">
    <location>
        <begin position="192"/>
        <end position="284"/>
    </location>
</feature>
<dbReference type="RefSeq" id="WP_345254195.1">
    <property type="nucleotide sequence ID" value="NZ_BAABGY010000005.1"/>
</dbReference>
<feature type="domain" description="DUF3887" evidence="3">
    <location>
        <begin position="30"/>
        <end position="115"/>
    </location>
</feature>
<dbReference type="InterPro" id="IPR050570">
    <property type="entry name" value="Cell_wall_metabolism_enzyme"/>
</dbReference>
<dbReference type="PROSITE" id="PS51257">
    <property type="entry name" value="PROKAR_LIPOPROTEIN"/>
    <property type="match status" value="1"/>
</dbReference>
<evidence type="ECO:0008006" key="6">
    <source>
        <dbReference type="Google" id="ProtNLM"/>
    </source>
</evidence>
<dbReference type="EMBL" id="BAABGY010000005">
    <property type="protein sequence ID" value="GAA4324449.1"/>
    <property type="molecule type" value="Genomic_DNA"/>
</dbReference>
<protein>
    <recommendedName>
        <fullName evidence="6">DUF3887 domain-containing protein</fullName>
    </recommendedName>
</protein>
<feature type="chain" id="PRO_5045707414" description="DUF3887 domain-containing protein" evidence="1">
    <location>
        <begin position="22"/>
        <end position="321"/>
    </location>
</feature>
<dbReference type="CDD" id="cd12797">
    <property type="entry name" value="M23_peptidase"/>
    <property type="match status" value="1"/>
</dbReference>
<sequence length="321" mass="35287">MRFLFCGAFLSMFLIQACAQADRRASDAAAQRLLRQYNAGAYDSIFLSFAPEMQQALPKPATADFFGGLRKDAGKITAQQFVRIQGAAAIYRSTYERGAFLTELVLARDGRIAGLLIKPDTEAPLPVLPKARTLMTFPLSGEWFVFWGGDTREQNYHVVAPAQQGAFDFVMRGPDRRSFRTNGARNEDFYAFGQPLLAPCDGEVVLATDGIADNVPGVMNAQTPLGNAVVIRSDAGEYVVLAHFRRGTVAVKRGQRVKAGMRLGAVGNSGNSSEPHLHLHLQDKPDPQTARGIKCYFRMLQVNGAARTDYSPVRGDRIRRE</sequence>
<evidence type="ECO:0000259" key="2">
    <source>
        <dbReference type="Pfam" id="PF01551"/>
    </source>
</evidence>
<gene>
    <name evidence="4" type="ORF">GCM10023184_11830</name>
</gene>
<keyword evidence="5" id="KW-1185">Reference proteome</keyword>
<accession>A0ABP8GHQ6</accession>
<dbReference type="InterPro" id="IPR016047">
    <property type="entry name" value="M23ase_b-sheet_dom"/>
</dbReference>